<dbReference type="RefSeq" id="WP_163758697.1">
    <property type="nucleotide sequence ID" value="NZ_BLKW01000004.1"/>
</dbReference>
<dbReference type="InterPro" id="IPR050051">
    <property type="entry name" value="EccE_dom"/>
</dbReference>
<comment type="subcellular location">
    <subcellularLocation>
        <location evidence="1">Cell membrane</location>
    </subcellularLocation>
</comment>
<dbReference type="InterPro" id="IPR021368">
    <property type="entry name" value="T7SS_EccE"/>
</dbReference>
<gene>
    <name evidence="9" type="primary">eccE5</name>
    <name evidence="9" type="ORF">MBOT_31330</name>
</gene>
<keyword evidence="4 7" id="KW-0812">Transmembrane</keyword>
<sequence>MKAQSRFNLALSWPRVTTVFLIDVAVLALASHCPESWQTDHLAWWAGITIAVAVTIGGLLTYLGIPIASAPFARVRNWYANPDGVLTAGRTPAIDHRRRFSRDVVGIREDRGHLLSVIAVEGREETPPGRHHHPEVAPATLPLDAVASWLRQFDVRLDSIDIVSVGTRRATAAVSPVPGYREPTDEASTLDQRSTWLVLRMDAQRNVAAVAARDSVASTLAAATERVAQNLDGRRCSARILTADDIADMEDVVLAGLQPAQIRPYWRYLRHMSGYVTSFWVSPNDITSETLGQLWHPDTEGAVVTIRLTMRGGKPQVSAWVRYHSRRRLHKDVRSGLNRLTGRQLAALRASLPAPAPQPALNVPSRRLDDNEHIEVPVNAVPQYAAHDEMSGATAQR</sequence>
<dbReference type="EMBL" id="BLKW01000004">
    <property type="protein sequence ID" value="GFG75768.1"/>
    <property type="molecule type" value="Genomic_DNA"/>
</dbReference>
<dbReference type="GO" id="GO:0005886">
    <property type="term" value="C:plasma membrane"/>
    <property type="evidence" value="ECO:0007669"/>
    <property type="project" value="UniProtKB-SubCell"/>
</dbReference>
<dbReference type="Pfam" id="PF11203">
    <property type="entry name" value="EccE"/>
    <property type="match status" value="1"/>
</dbReference>
<dbReference type="Proteomes" id="UP000465361">
    <property type="component" value="Unassembled WGS sequence"/>
</dbReference>
<comment type="caution">
    <text evidence="9">The sequence shown here is derived from an EMBL/GenBank/DDBJ whole genome shotgun (WGS) entry which is preliminary data.</text>
</comment>
<evidence type="ECO:0000313" key="10">
    <source>
        <dbReference type="Proteomes" id="UP000465361"/>
    </source>
</evidence>
<keyword evidence="10" id="KW-1185">Reference proteome</keyword>
<evidence type="ECO:0000256" key="7">
    <source>
        <dbReference type="SAM" id="Phobius"/>
    </source>
</evidence>
<keyword evidence="6 7" id="KW-0472">Membrane</keyword>
<name>A0A7I9Y130_9MYCO</name>
<proteinExistence type="inferred from homology"/>
<keyword evidence="5 7" id="KW-1133">Transmembrane helix</keyword>
<evidence type="ECO:0000256" key="6">
    <source>
        <dbReference type="ARBA" id="ARBA00023136"/>
    </source>
</evidence>
<dbReference type="AlphaFoldDB" id="A0A7I9Y130"/>
<feature type="domain" description="Type VII secretion system protein EccE" evidence="8">
    <location>
        <begin position="192"/>
        <end position="281"/>
    </location>
</feature>
<keyword evidence="3" id="KW-1003">Cell membrane</keyword>
<protein>
    <submittedName>
        <fullName evidence="9">ESX-5 secretion system protein EccE5</fullName>
    </submittedName>
</protein>
<evidence type="ECO:0000313" key="9">
    <source>
        <dbReference type="EMBL" id="GFG75768.1"/>
    </source>
</evidence>
<feature type="transmembrane region" description="Helical" evidence="7">
    <location>
        <begin position="12"/>
        <end position="30"/>
    </location>
</feature>
<accession>A0A7I9Y130</accession>
<evidence type="ECO:0000256" key="5">
    <source>
        <dbReference type="ARBA" id="ARBA00022989"/>
    </source>
</evidence>
<reference evidence="9 10" key="1">
    <citation type="journal article" date="2019" name="Emerg. Microbes Infect.">
        <title>Comprehensive subspecies identification of 175 nontuberculous mycobacteria species based on 7547 genomic profiles.</title>
        <authorList>
            <person name="Matsumoto Y."/>
            <person name="Kinjo T."/>
            <person name="Motooka D."/>
            <person name="Nabeya D."/>
            <person name="Jung N."/>
            <person name="Uechi K."/>
            <person name="Horii T."/>
            <person name="Iida T."/>
            <person name="Fujita J."/>
            <person name="Nakamura S."/>
        </authorList>
    </citation>
    <scope>NUCLEOTIDE SEQUENCE [LARGE SCALE GENOMIC DNA]</scope>
    <source>
        <strain evidence="9 10">JCM 17322</strain>
    </source>
</reference>
<comment type="similarity">
    <text evidence="2">Belongs to the EccE family.</text>
</comment>
<evidence type="ECO:0000256" key="4">
    <source>
        <dbReference type="ARBA" id="ARBA00022692"/>
    </source>
</evidence>
<evidence type="ECO:0000259" key="8">
    <source>
        <dbReference type="Pfam" id="PF11203"/>
    </source>
</evidence>
<evidence type="ECO:0000256" key="3">
    <source>
        <dbReference type="ARBA" id="ARBA00022475"/>
    </source>
</evidence>
<evidence type="ECO:0000256" key="1">
    <source>
        <dbReference type="ARBA" id="ARBA00004236"/>
    </source>
</evidence>
<feature type="transmembrane region" description="Helical" evidence="7">
    <location>
        <begin position="42"/>
        <end position="65"/>
    </location>
</feature>
<dbReference type="NCBIfam" id="TIGR03923">
    <property type="entry name" value="T7SS_EccE"/>
    <property type="match status" value="1"/>
</dbReference>
<evidence type="ECO:0000256" key="2">
    <source>
        <dbReference type="ARBA" id="ARBA00007759"/>
    </source>
</evidence>
<organism evidence="9 10">
    <name type="scientific">Mycobacterium botniense</name>
    <dbReference type="NCBI Taxonomy" id="84962"/>
    <lineage>
        <taxon>Bacteria</taxon>
        <taxon>Bacillati</taxon>
        <taxon>Actinomycetota</taxon>
        <taxon>Actinomycetes</taxon>
        <taxon>Mycobacteriales</taxon>
        <taxon>Mycobacteriaceae</taxon>
        <taxon>Mycobacterium</taxon>
    </lineage>
</organism>